<evidence type="ECO:0000313" key="3">
    <source>
        <dbReference type="Proteomes" id="UP000612680"/>
    </source>
</evidence>
<accession>A0ABX7I788</accession>
<name>A0ABX7I788_9BACT</name>
<dbReference type="GO" id="GO:0004519">
    <property type="term" value="F:endonuclease activity"/>
    <property type="evidence" value="ECO:0007669"/>
    <property type="project" value="UniProtKB-KW"/>
</dbReference>
<dbReference type="CDD" id="cd06260">
    <property type="entry name" value="DUF820-like"/>
    <property type="match status" value="1"/>
</dbReference>
<keyword evidence="2" id="KW-0255">Endonuclease</keyword>
<keyword evidence="3" id="KW-1185">Reference proteome</keyword>
<sequence>MPVTLKMGELMSSEEFFQFCQMNDTLEFERDSHGNIILMSPTGSFTGNFNLRIAGLLFQWNEITQTGLVFDSSTGFTLPNGAVRSPDVSWVCNEKWDELSLEEQEQFAPVCPDFVIEIRSKSEDIKYLLDKMKEYMAHGASLGWLIDRFDNKIYVYRPTGCIVHDSLNVALSGEDVLPGFTLHPGSLIR</sequence>
<dbReference type="Pfam" id="PF05685">
    <property type="entry name" value="Uma2"/>
    <property type="match status" value="1"/>
</dbReference>
<dbReference type="InterPro" id="IPR012296">
    <property type="entry name" value="Nuclease_put_TT1808"/>
</dbReference>
<dbReference type="InterPro" id="IPR011335">
    <property type="entry name" value="Restrct_endonuc-II-like"/>
</dbReference>
<keyword evidence="2" id="KW-0378">Hydrolase</keyword>
<organism evidence="2 3">
    <name type="scientific">Dyadobacter sandarakinus</name>
    <dbReference type="NCBI Taxonomy" id="2747268"/>
    <lineage>
        <taxon>Bacteria</taxon>
        <taxon>Pseudomonadati</taxon>
        <taxon>Bacteroidota</taxon>
        <taxon>Cytophagia</taxon>
        <taxon>Cytophagales</taxon>
        <taxon>Spirosomataceae</taxon>
        <taxon>Dyadobacter</taxon>
    </lineage>
</organism>
<dbReference type="EMBL" id="CP056775">
    <property type="protein sequence ID" value="QRR01969.1"/>
    <property type="molecule type" value="Genomic_DNA"/>
</dbReference>
<dbReference type="Gene3D" id="3.90.1570.10">
    <property type="entry name" value="tt1808, chain A"/>
    <property type="match status" value="1"/>
</dbReference>
<protein>
    <submittedName>
        <fullName evidence="2">Uma2 family endonuclease</fullName>
    </submittedName>
</protein>
<dbReference type="PANTHER" id="PTHR34107">
    <property type="entry name" value="SLL0198 PROTEIN-RELATED"/>
    <property type="match status" value="1"/>
</dbReference>
<proteinExistence type="predicted"/>
<keyword evidence="2" id="KW-0540">Nuclease</keyword>
<dbReference type="InterPro" id="IPR008538">
    <property type="entry name" value="Uma2"/>
</dbReference>
<evidence type="ECO:0000313" key="2">
    <source>
        <dbReference type="EMBL" id="QRR01969.1"/>
    </source>
</evidence>
<feature type="domain" description="Putative restriction endonuclease" evidence="1">
    <location>
        <begin position="14"/>
        <end position="182"/>
    </location>
</feature>
<dbReference type="PANTHER" id="PTHR34107:SF1">
    <property type="entry name" value="SLL0198 PROTEIN"/>
    <property type="match status" value="1"/>
</dbReference>
<reference evidence="2 3" key="1">
    <citation type="submission" date="2020-06" db="EMBL/GenBank/DDBJ databases">
        <title>Dyadobacter sandarakinus sp. nov., isolated from the soil of the Arctic Yellow River Station.</title>
        <authorList>
            <person name="Zhang Y."/>
            <person name="Peng F."/>
        </authorList>
    </citation>
    <scope>NUCLEOTIDE SEQUENCE [LARGE SCALE GENOMIC DNA]</scope>
    <source>
        <strain evidence="2 3">Q3-56</strain>
    </source>
</reference>
<evidence type="ECO:0000259" key="1">
    <source>
        <dbReference type="Pfam" id="PF05685"/>
    </source>
</evidence>
<gene>
    <name evidence="2" type="ORF">HWI92_14145</name>
</gene>
<dbReference type="SUPFAM" id="SSF52980">
    <property type="entry name" value="Restriction endonuclease-like"/>
    <property type="match status" value="1"/>
</dbReference>
<dbReference type="Proteomes" id="UP000612680">
    <property type="component" value="Chromosome"/>
</dbReference>